<proteinExistence type="predicted"/>
<protein>
    <recommendedName>
        <fullName evidence="2">Outer membrane protein beta-barrel domain-containing protein</fullName>
    </recommendedName>
</protein>
<gene>
    <name evidence="3" type="ORF">CF392_03125</name>
</gene>
<evidence type="ECO:0000313" key="3">
    <source>
        <dbReference type="EMBL" id="PAV26988.1"/>
    </source>
</evidence>
<dbReference type="AlphaFoldDB" id="A0A2A2I6I1"/>
<keyword evidence="4" id="KW-1185">Reference proteome</keyword>
<accession>A0A2A2I6I1</accession>
<dbReference type="EMBL" id="NMPM01000011">
    <property type="protein sequence ID" value="PAV26988.1"/>
    <property type="molecule type" value="Genomic_DNA"/>
</dbReference>
<dbReference type="Pfam" id="PF13505">
    <property type="entry name" value="OMP_b-brl"/>
    <property type="match status" value="1"/>
</dbReference>
<sequence>MPCCCWQGMRGSYRAWKPANCDVHRRKDRRQPSQSVIRIRKARIADTMNNPRSTARLLAALLIALPMAVSAQSARQKAPQAPEPEDRTDRTYVGVYGTALEFRTLGADGVSEWGDAATVVLGSHLSEYVHVELRYTKGLGDTKVSEAFTIDFNRAASWYMGLHYPITYYANVYAQAGFSHMDGESRLTPADEDTTTPFDEFPEEYPEQSFAVSWIAGIDLEIIDNGYFVLEAGRLFEDTESRSHAFQFHSGLRYEF</sequence>
<dbReference type="OrthoDB" id="6362488at2"/>
<evidence type="ECO:0000259" key="2">
    <source>
        <dbReference type="Pfam" id="PF13505"/>
    </source>
</evidence>
<name>A0A2A2I6I1_9GAMM</name>
<keyword evidence="1" id="KW-0732">Signal</keyword>
<dbReference type="Gene3D" id="2.40.160.20">
    <property type="match status" value="1"/>
</dbReference>
<reference evidence="3 4" key="1">
    <citation type="submission" date="2017-07" db="EMBL/GenBank/DDBJ databases">
        <title>Tamlnaduibacter salinus (Mi-7) genome sequencing.</title>
        <authorList>
            <person name="Verma A."/>
            <person name="Krishnamurthi S."/>
        </authorList>
    </citation>
    <scope>NUCLEOTIDE SEQUENCE [LARGE SCALE GENOMIC DNA]</scope>
    <source>
        <strain evidence="3 4">Mi-7</strain>
    </source>
</reference>
<dbReference type="InterPro" id="IPR011250">
    <property type="entry name" value="OMP/PagP_B-barrel"/>
</dbReference>
<feature type="domain" description="Outer membrane protein beta-barrel" evidence="2">
    <location>
        <begin position="63"/>
        <end position="249"/>
    </location>
</feature>
<evidence type="ECO:0000313" key="4">
    <source>
        <dbReference type="Proteomes" id="UP000218332"/>
    </source>
</evidence>
<organism evidence="3 4">
    <name type="scientific">Tamilnaduibacter salinus</name>
    <dbReference type="NCBI Taxonomy" id="1484056"/>
    <lineage>
        <taxon>Bacteria</taxon>
        <taxon>Pseudomonadati</taxon>
        <taxon>Pseudomonadota</taxon>
        <taxon>Gammaproteobacteria</taxon>
        <taxon>Pseudomonadales</taxon>
        <taxon>Marinobacteraceae</taxon>
        <taxon>Tamilnaduibacter</taxon>
    </lineage>
</organism>
<dbReference type="InterPro" id="IPR027385">
    <property type="entry name" value="Beta-barrel_OMP"/>
</dbReference>
<dbReference type="SUPFAM" id="SSF56925">
    <property type="entry name" value="OMPA-like"/>
    <property type="match status" value="1"/>
</dbReference>
<dbReference type="Proteomes" id="UP000218332">
    <property type="component" value="Unassembled WGS sequence"/>
</dbReference>
<evidence type="ECO:0000256" key="1">
    <source>
        <dbReference type="ARBA" id="ARBA00022729"/>
    </source>
</evidence>
<comment type="caution">
    <text evidence="3">The sequence shown here is derived from an EMBL/GenBank/DDBJ whole genome shotgun (WGS) entry which is preliminary data.</text>
</comment>